<dbReference type="Pfam" id="PF14278">
    <property type="entry name" value="TetR_C_8"/>
    <property type="match status" value="1"/>
</dbReference>
<name>A0ABM9MUA9_9LACO</name>
<gene>
    <name evidence="4" type="ORF">R53137_KAKDMLNK_00790</name>
</gene>
<protein>
    <submittedName>
        <fullName evidence="4">AcrR family</fullName>
    </submittedName>
</protein>
<keyword evidence="5" id="KW-1185">Reference proteome</keyword>
<dbReference type="PANTHER" id="PTHR43479:SF7">
    <property type="entry name" value="TETR-FAMILY TRANSCRIPTIONAL REGULATOR"/>
    <property type="match status" value="1"/>
</dbReference>
<dbReference type="InterPro" id="IPR039532">
    <property type="entry name" value="TetR_C_Firmicutes"/>
</dbReference>
<evidence type="ECO:0000313" key="5">
    <source>
        <dbReference type="Proteomes" id="UP001314262"/>
    </source>
</evidence>
<evidence type="ECO:0000313" key="4">
    <source>
        <dbReference type="EMBL" id="CAK1240453.1"/>
    </source>
</evidence>
<dbReference type="RefSeq" id="WP_203618798.1">
    <property type="nucleotide sequence ID" value="NZ_BOJU01000003.1"/>
</dbReference>
<proteinExistence type="predicted"/>
<keyword evidence="1 2" id="KW-0238">DNA-binding</keyword>
<reference evidence="4 5" key="1">
    <citation type="submission" date="2023-10" db="EMBL/GenBank/DDBJ databases">
        <authorList>
            <person name="Botero Cardona J."/>
        </authorList>
    </citation>
    <scope>NUCLEOTIDE SEQUENCE [LARGE SCALE GENOMIC DNA]</scope>
    <source>
        <strain evidence="4 5">R-53137</strain>
    </source>
</reference>
<evidence type="ECO:0000259" key="3">
    <source>
        <dbReference type="PROSITE" id="PS50977"/>
    </source>
</evidence>
<sequence>MHQPPEDSHLKNQIVDGFFIELSEHPFSEIRVAQLIKSAGVARASYYRNFENIEDILNYYLDRLLVEHRSHSDKIPNSRSWTKQSIKDQLLDLFTVFGAEQKRFKLLIQGELSSHIYEFFQAVSEERNTERPADWPTGYPRDVFSGAVFQVIMSWLQKGTKESPEEMADFLIEYLPEKLFEQ</sequence>
<dbReference type="InterPro" id="IPR050624">
    <property type="entry name" value="HTH-type_Tx_Regulator"/>
</dbReference>
<feature type="DNA-binding region" description="H-T-H motif" evidence="2">
    <location>
        <begin position="31"/>
        <end position="50"/>
    </location>
</feature>
<dbReference type="PANTHER" id="PTHR43479">
    <property type="entry name" value="ACREF/ENVCD OPERON REPRESSOR-RELATED"/>
    <property type="match status" value="1"/>
</dbReference>
<feature type="domain" description="HTH tetR-type" evidence="3">
    <location>
        <begin position="8"/>
        <end position="68"/>
    </location>
</feature>
<evidence type="ECO:0000256" key="2">
    <source>
        <dbReference type="PROSITE-ProRule" id="PRU00335"/>
    </source>
</evidence>
<dbReference type="EMBL" id="CAUZLT010000003">
    <property type="protein sequence ID" value="CAK1240453.1"/>
    <property type="molecule type" value="Genomic_DNA"/>
</dbReference>
<dbReference type="InterPro" id="IPR001647">
    <property type="entry name" value="HTH_TetR"/>
</dbReference>
<dbReference type="InterPro" id="IPR009057">
    <property type="entry name" value="Homeodomain-like_sf"/>
</dbReference>
<dbReference type="PROSITE" id="PS50977">
    <property type="entry name" value="HTH_TETR_2"/>
    <property type="match status" value="1"/>
</dbReference>
<organism evidence="4 5">
    <name type="scientific">Fructobacillus tropaeoli</name>
    <dbReference type="NCBI Taxonomy" id="709323"/>
    <lineage>
        <taxon>Bacteria</taxon>
        <taxon>Bacillati</taxon>
        <taxon>Bacillota</taxon>
        <taxon>Bacilli</taxon>
        <taxon>Lactobacillales</taxon>
        <taxon>Lactobacillaceae</taxon>
        <taxon>Fructobacillus</taxon>
    </lineage>
</organism>
<dbReference type="Proteomes" id="UP001314262">
    <property type="component" value="Unassembled WGS sequence"/>
</dbReference>
<evidence type="ECO:0000256" key="1">
    <source>
        <dbReference type="ARBA" id="ARBA00023125"/>
    </source>
</evidence>
<comment type="caution">
    <text evidence="4">The sequence shown here is derived from an EMBL/GenBank/DDBJ whole genome shotgun (WGS) entry which is preliminary data.</text>
</comment>
<accession>A0ABM9MUA9</accession>
<dbReference type="Gene3D" id="1.10.357.10">
    <property type="entry name" value="Tetracycline Repressor, domain 2"/>
    <property type="match status" value="1"/>
</dbReference>
<dbReference type="SUPFAM" id="SSF46689">
    <property type="entry name" value="Homeodomain-like"/>
    <property type="match status" value="1"/>
</dbReference>